<evidence type="ECO:0000256" key="4">
    <source>
        <dbReference type="ARBA" id="ARBA00022695"/>
    </source>
</evidence>
<dbReference type="InterPro" id="IPR043502">
    <property type="entry name" value="DNA/RNA_pol_sf"/>
</dbReference>
<dbReference type="CDD" id="cd08637">
    <property type="entry name" value="DNA_pol_A_pol_I_C"/>
    <property type="match status" value="1"/>
</dbReference>
<dbReference type="EMBL" id="BART01000289">
    <property type="protein sequence ID" value="GAG69798.1"/>
    <property type="molecule type" value="Genomic_DNA"/>
</dbReference>
<keyword evidence="9" id="KW-0234">DNA repair</keyword>
<keyword evidence="11" id="KW-0175">Coiled coil</keyword>
<feature type="coiled-coil region" evidence="11">
    <location>
        <begin position="306"/>
        <end position="333"/>
    </location>
</feature>
<comment type="catalytic activity">
    <reaction evidence="10">
        <text>DNA(n) + a 2'-deoxyribonucleoside 5'-triphosphate = DNA(n+1) + diphosphate</text>
        <dbReference type="Rhea" id="RHEA:22508"/>
        <dbReference type="Rhea" id="RHEA-COMP:17339"/>
        <dbReference type="Rhea" id="RHEA-COMP:17340"/>
        <dbReference type="ChEBI" id="CHEBI:33019"/>
        <dbReference type="ChEBI" id="CHEBI:61560"/>
        <dbReference type="ChEBI" id="CHEBI:173112"/>
        <dbReference type="EC" id="2.7.7.7"/>
    </reaction>
</comment>
<reference evidence="13" key="1">
    <citation type="journal article" date="2014" name="Front. Microbiol.">
        <title>High frequency of phylogenetically diverse reductive dehalogenase-homologous genes in deep subseafloor sedimentary metagenomes.</title>
        <authorList>
            <person name="Kawai M."/>
            <person name="Futagami T."/>
            <person name="Toyoda A."/>
            <person name="Takaki Y."/>
            <person name="Nishi S."/>
            <person name="Hori S."/>
            <person name="Arai W."/>
            <person name="Tsubouchi T."/>
            <person name="Morono Y."/>
            <person name="Uchiyama I."/>
            <person name="Ito T."/>
            <person name="Fujiyama A."/>
            <person name="Inagaki F."/>
            <person name="Takami H."/>
        </authorList>
    </citation>
    <scope>NUCLEOTIDE SEQUENCE</scope>
    <source>
        <strain evidence="13">Expedition CK06-06</strain>
    </source>
</reference>
<gene>
    <name evidence="13" type="ORF">S01H4_01557</name>
</gene>
<dbReference type="InterPro" id="IPR002298">
    <property type="entry name" value="DNA_polymerase_A"/>
</dbReference>
<evidence type="ECO:0000256" key="5">
    <source>
        <dbReference type="ARBA" id="ARBA00022705"/>
    </source>
</evidence>
<evidence type="ECO:0000256" key="8">
    <source>
        <dbReference type="ARBA" id="ARBA00023125"/>
    </source>
</evidence>
<dbReference type="Gene3D" id="3.30.420.10">
    <property type="entry name" value="Ribonuclease H-like superfamily/Ribonuclease H"/>
    <property type="match status" value="1"/>
</dbReference>
<dbReference type="GO" id="GO:0003887">
    <property type="term" value="F:DNA-directed DNA polymerase activity"/>
    <property type="evidence" value="ECO:0007669"/>
    <property type="project" value="UniProtKB-KW"/>
</dbReference>
<evidence type="ECO:0000256" key="2">
    <source>
        <dbReference type="ARBA" id="ARBA00012417"/>
    </source>
</evidence>
<evidence type="ECO:0000259" key="12">
    <source>
        <dbReference type="SMART" id="SM00482"/>
    </source>
</evidence>
<protein>
    <recommendedName>
        <fullName evidence="2">DNA-directed DNA polymerase</fullName>
        <ecNumber evidence="2">2.7.7.7</ecNumber>
    </recommendedName>
</protein>
<keyword evidence="5" id="KW-0235">DNA replication</keyword>
<evidence type="ECO:0000313" key="13">
    <source>
        <dbReference type="EMBL" id="GAG69798.1"/>
    </source>
</evidence>
<keyword evidence="6" id="KW-0227">DNA damage</keyword>
<comment type="caution">
    <text evidence="13">The sequence shown here is derived from an EMBL/GenBank/DDBJ whole genome shotgun (WGS) entry which is preliminary data.</text>
</comment>
<dbReference type="SMART" id="SM00482">
    <property type="entry name" value="POLAc"/>
    <property type="match status" value="1"/>
</dbReference>
<keyword evidence="3" id="KW-0808">Transferase</keyword>
<proteinExistence type="inferred from homology"/>
<dbReference type="Gene3D" id="3.30.70.370">
    <property type="match status" value="1"/>
</dbReference>
<evidence type="ECO:0000256" key="10">
    <source>
        <dbReference type="ARBA" id="ARBA00049244"/>
    </source>
</evidence>
<dbReference type="InterPro" id="IPR036397">
    <property type="entry name" value="RNaseH_sf"/>
</dbReference>
<dbReference type="SUPFAM" id="SSF53098">
    <property type="entry name" value="Ribonuclease H-like"/>
    <property type="match status" value="1"/>
</dbReference>
<dbReference type="FunFam" id="1.10.150.20:FF:000002">
    <property type="entry name" value="DNA polymerase I"/>
    <property type="match status" value="1"/>
</dbReference>
<dbReference type="SUPFAM" id="SSF56672">
    <property type="entry name" value="DNA/RNA polymerases"/>
    <property type="match status" value="1"/>
</dbReference>
<evidence type="ECO:0000256" key="9">
    <source>
        <dbReference type="ARBA" id="ARBA00023204"/>
    </source>
</evidence>
<dbReference type="PANTHER" id="PTHR10133">
    <property type="entry name" value="DNA POLYMERASE I"/>
    <property type="match status" value="1"/>
</dbReference>
<dbReference type="Gene3D" id="1.10.150.20">
    <property type="entry name" value="5' to 3' exonuclease, C-terminal subdomain"/>
    <property type="match status" value="1"/>
</dbReference>
<dbReference type="GO" id="GO:0003677">
    <property type="term" value="F:DNA binding"/>
    <property type="evidence" value="ECO:0007669"/>
    <property type="project" value="UniProtKB-KW"/>
</dbReference>
<keyword evidence="7" id="KW-0239">DNA-directed DNA polymerase</keyword>
<dbReference type="InterPro" id="IPR012337">
    <property type="entry name" value="RNaseH-like_sf"/>
</dbReference>
<evidence type="ECO:0000256" key="11">
    <source>
        <dbReference type="SAM" id="Coils"/>
    </source>
</evidence>
<dbReference type="InterPro" id="IPR018320">
    <property type="entry name" value="DNA_polymerase_1"/>
</dbReference>
<name>X1AAT1_9ZZZZ</name>
<dbReference type="Pfam" id="PF00476">
    <property type="entry name" value="DNA_pol_A"/>
    <property type="match status" value="1"/>
</dbReference>
<dbReference type="FunFam" id="1.20.1060.10:FF:000001">
    <property type="entry name" value="DNA polymerase I"/>
    <property type="match status" value="1"/>
</dbReference>
<evidence type="ECO:0000256" key="6">
    <source>
        <dbReference type="ARBA" id="ARBA00022763"/>
    </source>
</evidence>
<keyword evidence="4" id="KW-0548">Nucleotidyltransferase</keyword>
<dbReference type="PRINTS" id="PR00868">
    <property type="entry name" value="DNAPOLI"/>
</dbReference>
<dbReference type="Gene3D" id="1.20.1060.10">
    <property type="entry name" value="Taq DNA Polymerase, Chain T, domain 4"/>
    <property type="match status" value="1"/>
</dbReference>
<dbReference type="GO" id="GO:0006302">
    <property type="term" value="P:double-strand break repair"/>
    <property type="evidence" value="ECO:0007669"/>
    <property type="project" value="TreeGrafter"/>
</dbReference>
<dbReference type="InterPro" id="IPR001098">
    <property type="entry name" value="DNA-dir_DNA_pol_A_palm_dom"/>
</dbReference>
<evidence type="ECO:0000256" key="7">
    <source>
        <dbReference type="ARBA" id="ARBA00022932"/>
    </source>
</evidence>
<organism evidence="13">
    <name type="scientific">marine sediment metagenome</name>
    <dbReference type="NCBI Taxonomy" id="412755"/>
    <lineage>
        <taxon>unclassified sequences</taxon>
        <taxon>metagenomes</taxon>
        <taxon>ecological metagenomes</taxon>
    </lineage>
</organism>
<dbReference type="CDD" id="cd06140">
    <property type="entry name" value="DNA_polA_I_Bacillus_like_exo"/>
    <property type="match status" value="1"/>
</dbReference>
<evidence type="ECO:0000256" key="1">
    <source>
        <dbReference type="ARBA" id="ARBA00007705"/>
    </source>
</evidence>
<accession>X1AAT1</accession>
<dbReference type="AlphaFoldDB" id="X1AAT1"/>
<dbReference type="EC" id="2.7.7.7" evidence="2"/>
<feature type="domain" description="DNA-directed DNA polymerase family A palm" evidence="12">
    <location>
        <begin position="442"/>
        <end position="649"/>
    </location>
</feature>
<comment type="similarity">
    <text evidence="1">Belongs to the DNA polymerase type-A family.</text>
</comment>
<dbReference type="PANTHER" id="PTHR10133:SF27">
    <property type="entry name" value="DNA POLYMERASE NU"/>
    <property type="match status" value="1"/>
</dbReference>
<keyword evidence="8" id="KW-0238">DNA-binding</keyword>
<sequence length="683" mass="79031">MTNNKNLAELSKELTTLKIVRDADASEFINKSFKNISFNKVKQLFESLELRSLGKRLVNLKDKINFKEEIPVVKKRAADKINLKHLTGGLNLEILNKNITNNIYITEFAADDVFYGIILYSGLDSAYLIERDSLNEGAVKKAVKKLIENREIKKSGFDFKRIYKILKDYGICLRGKFIDYKILYLILNPVKSKTTLDEITGDLLNVEIEDIQFSEGKEGSDLIESKDAEEKKQLELDFYKDKKKKIKVEKENLDRVLKRLSLYKKIEAGLLEKIKEEKLDKLYWQIEEPLIQVLAEMEYTGVNIDKKYLSSLIEEYELDIRRLRKEIYKLCGEEFNINSSQQLSEILYRKLKLPVTKKTKTGFSTDAGALKAIYDSSPIIKKILDWREKTKLKNTYIDVLPTLIDPEDLRIHTTYNQLGTSTGRISSSEPNLQNIPVRTDYGRQIRKAFIPGNGYDLILASDYSQIELRVLAHLSGDENLMDSFNREEDIHTRTASEIFGVSYDDVDATLRRKAKAVNFGIIYGMTEYGLKSRLSIPEEEAKEYIKKYFDRYPGVKKYLKFLIDDAYKKGYTTTIFDRKRYLKELGSSNVRIRSLGERFAVNTPIQGSAADIMKLSTVILFNKLKLNNIDSNIILHVHDELVLELKERDLEKIKRIVIESMENCVSLKVKLKVDIKTGKDWYI</sequence>
<evidence type="ECO:0000256" key="3">
    <source>
        <dbReference type="ARBA" id="ARBA00022679"/>
    </source>
</evidence>
<dbReference type="NCBIfam" id="TIGR00593">
    <property type="entry name" value="pola"/>
    <property type="match status" value="1"/>
</dbReference>
<dbReference type="GO" id="GO:0006261">
    <property type="term" value="P:DNA-templated DNA replication"/>
    <property type="evidence" value="ECO:0007669"/>
    <property type="project" value="InterPro"/>
</dbReference>